<dbReference type="InterPro" id="IPR011006">
    <property type="entry name" value="CheY-like_superfamily"/>
</dbReference>
<dbReference type="InterPro" id="IPR001789">
    <property type="entry name" value="Sig_transdc_resp-reg_receiver"/>
</dbReference>
<dbReference type="SUPFAM" id="SSF47384">
    <property type="entry name" value="Homodimeric domain of signal transducing histidine kinase"/>
    <property type="match status" value="1"/>
</dbReference>
<dbReference type="Gene3D" id="3.30.565.10">
    <property type="entry name" value="Histidine kinase-like ATPase, C-terminal domain"/>
    <property type="match status" value="1"/>
</dbReference>
<dbReference type="InterPro" id="IPR003661">
    <property type="entry name" value="HisK_dim/P_dom"/>
</dbReference>
<dbReference type="AlphaFoldDB" id="A0A0J1H8R8"/>
<feature type="domain" description="Histidine kinase" evidence="7">
    <location>
        <begin position="218"/>
        <end position="434"/>
    </location>
</feature>
<dbReference type="PROSITE" id="PS50109">
    <property type="entry name" value="HIS_KIN"/>
    <property type="match status" value="1"/>
</dbReference>
<dbReference type="InterPro" id="IPR004358">
    <property type="entry name" value="Sig_transdc_His_kin-like_C"/>
</dbReference>
<keyword evidence="10" id="KW-1185">Reference proteome</keyword>
<dbReference type="CDD" id="cd00082">
    <property type="entry name" value="HisKA"/>
    <property type="match status" value="1"/>
</dbReference>
<keyword evidence="6" id="KW-0175">Coiled coil</keyword>
<comment type="catalytic activity">
    <reaction evidence="1">
        <text>ATP + protein L-histidine = ADP + protein N-phospho-L-histidine.</text>
        <dbReference type="EC" id="2.7.13.3"/>
    </reaction>
</comment>
<dbReference type="Gene3D" id="1.10.287.130">
    <property type="match status" value="1"/>
</dbReference>
<dbReference type="Pfam" id="PF00512">
    <property type="entry name" value="HisKA"/>
    <property type="match status" value="1"/>
</dbReference>
<evidence type="ECO:0000313" key="9">
    <source>
        <dbReference type="EMBL" id="KLV08046.1"/>
    </source>
</evidence>
<protein>
    <recommendedName>
        <fullName evidence="2">histidine kinase</fullName>
        <ecNumber evidence="2">2.7.13.3</ecNumber>
    </recommendedName>
</protein>
<feature type="domain" description="Response regulatory" evidence="8">
    <location>
        <begin position="456"/>
        <end position="570"/>
    </location>
</feature>
<dbReference type="SUPFAM" id="SSF52172">
    <property type="entry name" value="CheY-like"/>
    <property type="match status" value="1"/>
</dbReference>
<comment type="caution">
    <text evidence="9">The sequence shown here is derived from an EMBL/GenBank/DDBJ whole genome shotgun (WGS) entry which is preliminary data.</text>
</comment>
<dbReference type="EMBL" id="LDOU01000015">
    <property type="protein sequence ID" value="KLV08046.1"/>
    <property type="molecule type" value="Genomic_DNA"/>
</dbReference>
<evidence type="ECO:0000259" key="8">
    <source>
        <dbReference type="PROSITE" id="PS50110"/>
    </source>
</evidence>
<dbReference type="Pfam" id="PF02518">
    <property type="entry name" value="HATPase_c"/>
    <property type="match status" value="1"/>
</dbReference>
<dbReference type="SMART" id="SM00448">
    <property type="entry name" value="REC"/>
    <property type="match status" value="1"/>
</dbReference>
<dbReference type="PATRIC" id="fig|320778.3.peg.3159"/>
<dbReference type="PANTHER" id="PTHR45339">
    <property type="entry name" value="HYBRID SIGNAL TRANSDUCTION HISTIDINE KINASE J"/>
    <property type="match status" value="1"/>
</dbReference>
<dbReference type="SUPFAM" id="SSF55874">
    <property type="entry name" value="ATPase domain of HSP90 chaperone/DNA topoisomerase II/histidine kinase"/>
    <property type="match status" value="1"/>
</dbReference>
<dbReference type="OrthoDB" id="9810730at2"/>
<organism evidence="9 10">
    <name type="scientific">Photobacterium ganghwense</name>
    <dbReference type="NCBI Taxonomy" id="320778"/>
    <lineage>
        <taxon>Bacteria</taxon>
        <taxon>Pseudomonadati</taxon>
        <taxon>Pseudomonadota</taxon>
        <taxon>Gammaproteobacteria</taxon>
        <taxon>Vibrionales</taxon>
        <taxon>Vibrionaceae</taxon>
        <taxon>Photobacterium</taxon>
    </lineage>
</organism>
<keyword evidence="4" id="KW-0902">Two-component regulatory system</keyword>
<sequence>MDLHQHIALLEKKVEREREARRTAEKLLEAKSRELFNANLLVQKSLDKLEARAESDSELLAYQMRIEKQLLEFGRKFLKHPPNEALFQALADALVDNHTIRACGLYLRCELDKGLNVSYTSGRQQKWTSPDTLHLNGDYWDAKDGTLWLSLSNHAVDGFFVTRINTLPEWSQTIQQHMHLFGEMLRSSIDRQLKLEEAIRARQQAEASEKSTRDFLAMINHELRTPLNGLLGSAELLADTSLDQHQHRLLSTLNHSGELLRAIINDLLDYSKINAGMLELANKPFDSHNLATVLNDIFQHRANEKQLALNIHCQPDTPRWLIGDEDRIKQIYVNLIGNAIKFTQKGAVNAELCWRDNALSFSVTDTGCGIPVASQQDLFEPFTQVDNSSQRNHEGTGLGLAICKKLTEQMNGAIGVNSQENAGATFTVALPLEPHHADNTTNLISPDLPGPIDALRVLVVEDLKTNQMIITLMMSKFGIQPVIAENGQQALDILKNSEFDIILMDCRMPIMDGYTTTEKLRKSGYRKPIVALTAGTTTAEREDCFACGMDDILCKPYQASELREMLEKWGA</sequence>
<dbReference type="InterPro" id="IPR036097">
    <property type="entry name" value="HisK_dim/P_sf"/>
</dbReference>
<evidence type="ECO:0000313" key="10">
    <source>
        <dbReference type="Proteomes" id="UP000035909"/>
    </source>
</evidence>
<dbReference type="EC" id="2.7.13.3" evidence="2"/>
<evidence type="ECO:0000256" key="6">
    <source>
        <dbReference type="SAM" id="Coils"/>
    </source>
</evidence>
<dbReference type="FunFam" id="3.30.565.10:FF:000010">
    <property type="entry name" value="Sensor histidine kinase RcsC"/>
    <property type="match status" value="1"/>
</dbReference>
<proteinExistence type="predicted"/>
<dbReference type="SMART" id="SM00388">
    <property type="entry name" value="HisKA"/>
    <property type="match status" value="1"/>
</dbReference>
<dbReference type="InterPro" id="IPR005467">
    <property type="entry name" value="His_kinase_dom"/>
</dbReference>
<dbReference type="RefSeq" id="WP_047885938.1">
    <property type="nucleotide sequence ID" value="NZ_CP071326.1"/>
</dbReference>
<dbReference type="CDD" id="cd16922">
    <property type="entry name" value="HATPase_EvgS-ArcB-TorS-like"/>
    <property type="match status" value="1"/>
</dbReference>
<evidence type="ECO:0000256" key="4">
    <source>
        <dbReference type="ARBA" id="ARBA00023012"/>
    </source>
</evidence>
<evidence type="ECO:0000259" key="7">
    <source>
        <dbReference type="PROSITE" id="PS50109"/>
    </source>
</evidence>
<keyword evidence="3 5" id="KW-0597">Phosphoprotein</keyword>
<dbReference type="InterPro" id="IPR036890">
    <property type="entry name" value="HATPase_C_sf"/>
</dbReference>
<accession>A0A0J1H8R8</accession>
<feature type="modified residue" description="4-aspartylphosphate" evidence="5">
    <location>
        <position position="505"/>
    </location>
</feature>
<dbReference type="SMART" id="SM00387">
    <property type="entry name" value="HATPase_c"/>
    <property type="match status" value="1"/>
</dbReference>
<gene>
    <name evidence="9" type="ORF">ABT57_14540</name>
</gene>
<dbReference type="Proteomes" id="UP000035909">
    <property type="component" value="Unassembled WGS sequence"/>
</dbReference>
<dbReference type="PROSITE" id="PS50110">
    <property type="entry name" value="RESPONSE_REGULATORY"/>
    <property type="match status" value="1"/>
</dbReference>
<dbReference type="STRING" id="320778.ABT57_14540"/>
<name>A0A0J1H8R8_9GAMM</name>
<dbReference type="Gene3D" id="3.40.50.2300">
    <property type="match status" value="1"/>
</dbReference>
<feature type="coiled-coil region" evidence="6">
    <location>
        <begin position="7"/>
        <end position="34"/>
    </location>
</feature>
<reference evidence="9 10" key="1">
    <citation type="submission" date="2015-05" db="EMBL/GenBank/DDBJ databases">
        <title>Photobacterium galathea sp. nov.</title>
        <authorList>
            <person name="Machado H."/>
            <person name="Gram L."/>
        </authorList>
    </citation>
    <scope>NUCLEOTIDE SEQUENCE [LARGE SCALE GENOMIC DNA]</scope>
    <source>
        <strain evidence="9 10">DSM 22954</strain>
    </source>
</reference>
<dbReference type="GO" id="GO:0000155">
    <property type="term" value="F:phosphorelay sensor kinase activity"/>
    <property type="evidence" value="ECO:0007669"/>
    <property type="project" value="InterPro"/>
</dbReference>
<dbReference type="PANTHER" id="PTHR45339:SF1">
    <property type="entry name" value="HYBRID SIGNAL TRANSDUCTION HISTIDINE KINASE J"/>
    <property type="match status" value="1"/>
</dbReference>
<dbReference type="PRINTS" id="PR00344">
    <property type="entry name" value="BCTRLSENSOR"/>
</dbReference>
<evidence type="ECO:0000256" key="3">
    <source>
        <dbReference type="ARBA" id="ARBA00022553"/>
    </source>
</evidence>
<dbReference type="Pfam" id="PF00072">
    <property type="entry name" value="Response_reg"/>
    <property type="match status" value="1"/>
</dbReference>
<evidence type="ECO:0000256" key="2">
    <source>
        <dbReference type="ARBA" id="ARBA00012438"/>
    </source>
</evidence>
<dbReference type="InterPro" id="IPR003594">
    <property type="entry name" value="HATPase_dom"/>
</dbReference>
<evidence type="ECO:0000256" key="1">
    <source>
        <dbReference type="ARBA" id="ARBA00000085"/>
    </source>
</evidence>
<dbReference type="CDD" id="cd17546">
    <property type="entry name" value="REC_hyHK_CKI1_RcsC-like"/>
    <property type="match status" value="1"/>
</dbReference>
<evidence type="ECO:0000256" key="5">
    <source>
        <dbReference type="PROSITE-ProRule" id="PRU00169"/>
    </source>
</evidence>